<dbReference type="GO" id="GO:0004842">
    <property type="term" value="F:ubiquitin-protein transferase activity"/>
    <property type="evidence" value="ECO:0007669"/>
    <property type="project" value="TreeGrafter"/>
</dbReference>
<evidence type="ECO:0000256" key="1">
    <source>
        <dbReference type="ARBA" id="ARBA00022723"/>
    </source>
</evidence>
<keyword evidence="8" id="KW-1185">Reference proteome</keyword>
<proteinExistence type="predicted"/>
<dbReference type="SUPFAM" id="SSF50044">
    <property type="entry name" value="SH3-domain"/>
    <property type="match status" value="1"/>
</dbReference>
<dbReference type="InterPro" id="IPR052256">
    <property type="entry name" value="E3_ubiquitin-ligase_CHFR"/>
</dbReference>
<dbReference type="AlphaFoldDB" id="A0A9Q8Z8M6"/>
<feature type="compositionally biased region" description="Basic and acidic residues" evidence="5">
    <location>
        <begin position="308"/>
        <end position="324"/>
    </location>
</feature>
<feature type="compositionally biased region" description="Polar residues" evidence="5">
    <location>
        <begin position="734"/>
        <end position="747"/>
    </location>
</feature>
<feature type="region of interest" description="Disordered" evidence="5">
    <location>
        <begin position="133"/>
        <end position="260"/>
    </location>
</feature>
<evidence type="ECO:0000313" key="7">
    <source>
        <dbReference type="EMBL" id="USP77597.1"/>
    </source>
</evidence>
<evidence type="ECO:0000256" key="5">
    <source>
        <dbReference type="SAM" id="MobiDB-lite"/>
    </source>
</evidence>
<dbReference type="InterPro" id="IPR018957">
    <property type="entry name" value="Znf_C3HC4_RING-type"/>
</dbReference>
<keyword evidence="3" id="KW-0862">Zinc</keyword>
<feature type="compositionally biased region" description="Low complexity" evidence="5">
    <location>
        <begin position="247"/>
        <end position="256"/>
    </location>
</feature>
<feature type="compositionally biased region" description="Polar residues" evidence="5">
    <location>
        <begin position="410"/>
        <end position="426"/>
    </location>
</feature>
<feature type="region of interest" description="Disordered" evidence="5">
    <location>
        <begin position="302"/>
        <end position="546"/>
    </location>
</feature>
<dbReference type="VEuPathDB" id="FungiDB:yc1106_04871"/>
<evidence type="ECO:0000256" key="4">
    <source>
        <dbReference type="PROSITE-ProRule" id="PRU00175"/>
    </source>
</evidence>
<feature type="compositionally biased region" description="Low complexity" evidence="5">
    <location>
        <begin position="384"/>
        <end position="400"/>
    </location>
</feature>
<dbReference type="PROSITE" id="PS00518">
    <property type="entry name" value="ZF_RING_1"/>
    <property type="match status" value="1"/>
</dbReference>
<dbReference type="PANTHER" id="PTHR16079:SF4">
    <property type="entry name" value="E3 UBIQUITIN-PROTEIN LIGASE CHFR"/>
    <property type="match status" value="1"/>
</dbReference>
<evidence type="ECO:0000313" key="8">
    <source>
        <dbReference type="Proteomes" id="UP001056012"/>
    </source>
</evidence>
<organism evidence="7 8">
    <name type="scientific">Curvularia clavata</name>
    <dbReference type="NCBI Taxonomy" id="95742"/>
    <lineage>
        <taxon>Eukaryota</taxon>
        <taxon>Fungi</taxon>
        <taxon>Dikarya</taxon>
        <taxon>Ascomycota</taxon>
        <taxon>Pezizomycotina</taxon>
        <taxon>Dothideomycetes</taxon>
        <taxon>Pleosporomycetidae</taxon>
        <taxon>Pleosporales</taxon>
        <taxon>Pleosporineae</taxon>
        <taxon>Pleosporaceae</taxon>
        <taxon>Curvularia</taxon>
    </lineage>
</organism>
<evidence type="ECO:0000256" key="3">
    <source>
        <dbReference type="ARBA" id="ARBA00022833"/>
    </source>
</evidence>
<dbReference type="InterPro" id="IPR017907">
    <property type="entry name" value="Znf_RING_CS"/>
</dbReference>
<dbReference type="InterPro" id="IPR043145">
    <property type="entry name" value="Znf_ZZ_sf"/>
</dbReference>
<dbReference type="OrthoDB" id="1305878at2759"/>
<feature type="compositionally biased region" description="Low complexity" evidence="5">
    <location>
        <begin position="457"/>
        <end position="470"/>
    </location>
</feature>
<evidence type="ECO:0000259" key="6">
    <source>
        <dbReference type="PROSITE" id="PS50089"/>
    </source>
</evidence>
<dbReference type="Pfam" id="PF00097">
    <property type="entry name" value="zf-C3HC4"/>
    <property type="match status" value="1"/>
</dbReference>
<dbReference type="GO" id="GO:0005634">
    <property type="term" value="C:nucleus"/>
    <property type="evidence" value="ECO:0007669"/>
    <property type="project" value="TreeGrafter"/>
</dbReference>
<dbReference type="PANTHER" id="PTHR16079">
    <property type="entry name" value="UBIQUITIN LIGASE PROTEIN CHFR"/>
    <property type="match status" value="1"/>
</dbReference>
<dbReference type="InterPro" id="IPR013083">
    <property type="entry name" value="Znf_RING/FYVE/PHD"/>
</dbReference>
<evidence type="ECO:0000256" key="2">
    <source>
        <dbReference type="ARBA" id="ARBA00022771"/>
    </source>
</evidence>
<reference evidence="7" key="1">
    <citation type="submission" date="2021-12" db="EMBL/GenBank/DDBJ databases">
        <title>Curvularia clavata genome.</title>
        <authorList>
            <person name="Cao Y."/>
        </authorList>
    </citation>
    <scope>NUCLEOTIDE SEQUENCE</scope>
    <source>
        <strain evidence="7">Yc1106</strain>
    </source>
</reference>
<dbReference type="Gene3D" id="3.30.60.90">
    <property type="match status" value="1"/>
</dbReference>
<dbReference type="InterPro" id="IPR036028">
    <property type="entry name" value="SH3-like_dom_sf"/>
</dbReference>
<dbReference type="SUPFAM" id="SSF57850">
    <property type="entry name" value="RING/U-box"/>
    <property type="match status" value="4"/>
</dbReference>
<dbReference type="Proteomes" id="UP001056012">
    <property type="component" value="Chromosome 3"/>
</dbReference>
<accession>A0A9Q8Z8M6</accession>
<protein>
    <recommendedName>
        <fullName evidence="6">RING-type domain-containing protein</fullName>
    </recommendedName>
</protein>
<feature type="compositionally biased region" description="Basic and acidic residues" evidence="5">
    <location>
        <begin position="438"/>
        <end position="454"/>
    </location>
</feature>
<feature type="domain" description="RING-type" evidence="6">
    <location>
        <begin position="64"/>
        <end position="110"/>
    </location>
</feature>
<feature type="compositionally biased region" description="Polar residues" evidence="5">
    <location>
        <begin position="481"/>
        <end position="512"/>
    </location>
</feature>
<dbReference type="PROSITE" id="PS50089">
    <property type="entry name" value="ZF_RING_2"/>
    <property type="match status" value="1"/>
</dbReference>
<sequence>MAEGERAGGVQGDLEKELTCSVSQWRRGGGVVPREGGTAVTVPGLSLKATRRLQGGSTGTDGHICTDLLYQPLTLLDCLHTFCGACLKEWFAFQASTATSIHPYTCPSCRASVRTTQPNATVTTLLDIFIKSNPDRGKTEEEKQADRNKYKPGDNVLPKLRRRDERDDVDQRMLEEAQQLSLRDAGISGNNNNLRPSRERRRRERSRATSTDSRTSRDTRPSASRNQSGASPPRTSRPPRAVEHQSSLRSLLSSSDLDTEDVDEDLVRQVLEELVSEGFDLNQIGTAQEEEITERIAEAVRRRQASRLAERQRERRERRDRLARDGITSTSSPLLPQPARSPHLRDEDAPRRRHHGRSESGSAIPQASLRPPVSRPGLIDAANRGGRAPRQRSSSQGSSRSARRLERPTPNLTLGGSQNNSSSERVSISDAAPAAQRRQSDNQQRSRLDARQQFRDSLQSNASSNPSSPQGLDFNIPGRGSPTSSLATVGTSIAPTSSSTPVIASSHPPTSRRTTDPARITVSRTSNNGTPPLIASPPISRSATDLSVPLPRSRQTSASSSIAPILYTEPNITCQRCNKSDIQYELHYNCGRCDGGEYNICIRCYRLGKGCKHWFGFGWTAWSRYEREAPEGGYPPNHEQPHILIGHRYRRPMTPLTESSTPPHVLMSEDDPKQRVEIGVFCEICKAYANACYWKCDYCNEGDWGYCNDCVNQGRHCTHPLVPVAKKTREHQSITDTTPSAPSTPRQDSSHLVPPEPSTPEGTTPVAAPLTPKSASLVRGPGYFTIANSIFRPLTFTTLCNVCRYPIPPSNTRFHCLKCNAGDYDMCMSCYHKLVVSSRIPKEDGVNGWRKCLRGHRMYIVGFEDRDGAQRRIVVRDLVGGFALKEEDMGRVTRYPADGGLGLRLLARWAYWPDDGVDDELAFPRGAEIREAADINGDWYWGVYCGVGKLFPANHVTPV</sequence>
<dbReference type="GO" id="GO:0016567">
    <property type="term" value="P:protein ubiquitination"/>
    <property type="evidence" value="ECO:0007669"/>
    <property type="project" value="TreeGrafter"/>
</dbReference>
<feature type="compositionally biased region" description="Basic and acidic residues" evidence="5">
    <location>
        <begin position="133"/>
        <end position="152"/>
    </location>
</feature>
<dbReference type="GO" id="GO:0006511">
    <property type="term" value="P:ubiquitin-dependent protein catabolic process"/>
    <property type="evidence" value="ECO:0007669"/>
    <property type="project" value="TreeGrafter"/>
</dbReference>
<feature type="compositionally biased region" description="Basic and acidic residues" evidence="5">
    <location>
        <begin position="162"/>
        <end position="175"/>
    </location>
</feature>
<keyword evidence="1" id="KW-0479">Metal-binding</keyword>
<dbReference type="EMBL" id="CP089276">
    <property type="protein sequence ID" value="USP77597.1"/>
    <property type="molecule type" value="Genomic_DNA"/>
</dbReference>
<gene>
    <name evidence="7" type="ORF">yc1106_04871</name>
</gene>
<dbReference type="InterPro" id="IPR001841">
    <property type="entry name" value="Znf_RING"/>
</dbReference>
<feature type="region of interest" description="Disordered" evidence="5">
    <location>
        <begin position="728"/>
        <end position="772"/>
    </location>
</feature>
<dbReference type="GO" id="GO:0008270">
    <property type="term" value="F:zinc ion binding"/>
    <property type="evidence" value="ECO:0007669"/>
    <property type="project" value="UniProtKB-KW"/>
</dbReference>
<dbReference type="FunFam" id="3.30.60.90:FF:000039">
    <property type="entry name" value="Uncharacterized protein"/>
    <property type="match status" value="1"/>
</dbReference>
<name>A0A9Q8Z8M6_CURCL</name>
<keyword evidence="2 4" id="KW-0863">Zinc-finger</keyword>
<dbReference type="Gene3D" id="3.30.40.10">
    <property type="entry name" value="Zinc/RING finger domain, C3HC4 (zinc finger)"/>
    <property type="match status" value="1"/>
</dbReference>